<dbReference type="Pfam" id="PF22422">
    <property type="entry name" value="MGH1-like_GH"/>
    <property type="match status" value="1"/>
</dbReference>
<gene>
    <name evidence="5" type="ORF">SAMN04490244_10935</name>
</gene>
<dbReference type="GO" id="GO:0006487">
    <property type="term" value="P:protein N-linked glycosylation"/>
    <property type="evidence" value="ECO:0007669"/>
    <property type="project" value="TreeGrafter"/>
</dbReference>
<keyword evidence="6" id="KW-1185">Reference proteome</keyword>
<dbReference type="GO" id="GO:0009311">
    <property type="term" value="P:oligosaccharide metabolic process"/>
    <property type="evidence" value="ECO:0007669"/>
    <property type="project" value="InterPro"/>
</dbReference>
<proteinExistence type="inferred from homology"/>
<dbReference type="Proteomes" id="UP000198885">
    <property type="component" value="Unassembled WGS sequence"/>
</dbReference>
<dbReference type="PANTHER" id="PTHR10412">
    <property type="entry name" value="MANNOSYL-OLIGOSACCHARIDE GLUCOSIDASE"/>
    <property type="match status" value="1"/>
</dbReference>
<dbReference type="SUPFAM" id="SSF48208">
    <property type="entry name" value="Six-hairpin glycosidases"/>
    <property type="match status" value="1"/>
</dbReference>
<dbReference type="RefSeq" id="WP_092694967.1">
    <property type="nucleotide sequence ID" value="NZ_FOGU01000009.1"/>
</dbReference>
<dbReference type="EMBL" id="FOGU01000009">
    <property type="protein sequence ID" value="SES28074.1"/>
    <property type="molecule type" value="Genomic_DNA"/>
</dbReference>
<comment type="similarity">
    <text evidence="1">Belongs to the glycosyl hydrolase 63 family.</text>
</comment>
<reference evidence="5 6" key="1">
    <citation type="submission" date="2016-10" db="EMBL/GenBank/DDBJ databases">
        <authorList>
            <person name="de Groot N.N."/>
        </authorList>
    </citation>
    <scope>NUCLEOTIDE SEQUENCE [LARGE SCALE GENOMIC DNA]</scope>
    <source>
        <strain evidence="5 6">DSM 23042</strain>
    </source>
</reference>
<evidence type="ECO:0000259" key="4">
    <source>
        <dbReference type="Pfam" id="PF22422"/>
    </source>
</evidence>
<name>A0A1H9W2Q1_9RHOB</name>
<evidence type="ECO:0000256" key="2">
    <source>
        <dbReference type="ARBA" id="ARBA00022801"/>
    </source>
</evidence>
<evidence type="ECO:0000313" key="6">
    <source>
        <dbReference type="Proteomes" id="UP000198885"/>
    </source>
</evidence>
<protein>
    <recommendedName>
        <fullName evidence="4">Mannosylglycerate hydrolase MGH1-like glycoside hydrolase domain-containing protein</fullName>
    </recommendedName>
</protein>
<dbReference type="GO" id="GO:0004573">
    <property type="term" value="F:Glc3Man9GlcNAc2 oligosaccharide glucosidase activity"/>
    <property type="evidence" value="ECO:0007669"/>
    <property type="project" value="InterPro"/>
</dbReference>
<dbReference type="STRING" id="641238.SAMN04490244_10935"/>
<dbReference type="PANTHER" id="PTHR10412:SF11">
    <property type="entry name" value="MANNOSYL-OLIGOSACCHARIDE GLUCOSIDASE"/>
    <property type="match status" value="1"/>
</dbReference>
<dbReference type="Gene3D" id="1.50.10.10">
    <property type="match status" value="1"/>
</dbReference>
<dbReference type="AlphaFoldDB" id="A0A1H9W2Q1"/>
<keyword evidence="3" id="KW-0326">Glycosidase</keyword>
<evidence type="ECO:0000256" key="1">
    <source>
        <dbReference type="ARBA" id="ARBA00010833"/>
    </source>
</evidence>
<dbReference type="InterPro" id="IPR008928">
    <property type="entry name" value="6-hairpin_glycosidase_sf"/>
</dbReference>
<dbReference type="OrthoDB" id="9781878at2"/>
<accession>A0A1H9W2Q1</accession>
<dbReference type="InterPro" id="IPR012341">
    <property type="entry name" value="6hp_glycosidase-like_sf"/>
</dbReference>
<evidence type="ECO:0000256" key="3">
    <source>
        <dbReference type="ARBA" id="ARBA00023295"/>
    </source>
</evidence>
<organism evidence="5 6">
    <name type="scientific">Tranquillimonas rosea</name>
    <dbReference type="NCBI Taxonomy" id="641238"/>
    <lineage>
        <taxon>Bacteria</taxon>
        <taxon>Pseudomonadati</taxon>
        <taxon>Pseudomonadota</taxon>
        <taxon>Alphaproteobacteria</taxon>
        <taxon>Rhodobacterales</taxon>
        <taxon>Roseobacteraceae</taxon>
        <taxon>Tranquillimonas</taxon>
    </lineage>
</organism>
<evidence type="ECO:0000313" key="5">
    <source>
        <dbReference type="EMBL" id="SES28074.1"/>
    </source>
</evidence>
<dbReference type="InterPro" id="IPR054491">
    <property type="entry name" value="MGH1-like_GH"/>
</dbReference>
<sequence length="415" mass="45972">MTDDDLDAAARAILTGNDRGGYTIPTAGLYPFQWNWDSAFAAWGFSTFDPDRAWTELETLFSGQWGTGMVPHIIFHRDDEGYFPGPDVWRTGTTPPSSGISQPPVAAILARMIHARAGGTERLRALYPRLLAWHRWWRDWRCVEGVACVTHPWESGRDNCPDWDPGMANVDGSQVGPYQRRDTGHVDASMRPGKEDYDRYLAMVQFGRACGWDQATILKDGPFLMADPAITFILIRANRDLAAIAGELGEDPAEPLAWAAELEDGLPGIWNDDLQAYCARDMQTGTFARSISSGAALGLLAGIENRAMEEKLGAIWDRVRYGIPSNDPASDSFDPRRYWRGPTWPVVNALIAVGLNSAGRTAEEHRLREETAALIRQGGFFEYFDPIDGTACGGDRFTWTAAIWLAWASPNAGRE</sequence>
<keyword evidence="2" id="KW-0378">Hydrolase</keyword>
<dbReference type="InterPro" id="IPR004888">
    <property type="entry name" value="Glycoside_hydrolase_63"/>
</dbReference>
<feature type="domain" description="Mannosylglycerate hydrolase MGH1-like glycoside hydrolase" evidence="4">
    <location>
        <begin position="30"/>
        <end position="400"/>
    </location>
</feature>